<comment type="caution">
    <text evidence="7">The sequence shown here is derived from an EMBL/GenBank/DDBJ whole genome shotgun (WGS) entry which is preliminary data.</text>
</comment>
<organism evidence="7 8">
    <name type="scientific">Argiope bruennichi</name>
    <name type="common">Wasp spider</name>
    <name type="synonym">Aranea bruennichi</name>
    <dbReference type="NCBI Taxonomy" id="94029"/>
    <lineage>
        <taxon>Eukaryota</taxon>
        <taxon>Metazoa</taxon>
        <taxon>Ecdysozoa</taxon>
        <taxon>Arthropoda</taxon>
        <taxon>Chelicerata</taxon>
        <taxon>Arachnida</taxon>
        <taxon>Araneae</taxon>
        <taxon>Araneomorphae</taxon>
        <taxon>Entelegynae</taxon>
        <taxon>Araneoidea</taxon>
        <taxon>Araneidae</taxon>
        <taxon>Argiope</taxon>
    </lineage>
</organism>
<evidence type="ECO:0000259" key="6">
    <source>
        <dbReference type="Pfam" id="PF09759"/>
    </source>
</evidence>
<dbReference type="InterPro" id="IPR019156">
    <property type="entry name" value="Ataxin-10_domain"/>
</dbReference>
<dbReference type="GO" id="GO:0031175">
    <property type="term" value="P:neuron projection development"/>
    <property type="evidence" value="ECO:0007669"/>
    <property type="project" value="TreeGrafter"/>
</dbReference>
<dbReference type="InterPro" id="IPR011989">
    <property type="entry name" value="ARM-like"/>
</dbReference>
<keyword evidence="3" id="KW-0132">Cell division</keyword>
<reference evidence="7" key="1">
    <citation type="journal article" date="2020" name="bioRxiv">
        <title>Chromosome-level reference genome of the European wasp spider Argiope bruennichi: a resource for studies on range expansion and evolutionary adaptation.</title>
        <authorList>
            <person name="Sheffer M.M."/>
            <person name="Hoppe A."/>
            <person name="Krehenwinkel H."/>
            <person name="Uhl G."/>
            <person name="Kuss A.W."/>
            <person name="Jensen L."/>
            <person name="Jensen C."/>
            <person name="Gillespie R.G."/>
            <person name="Hoff K.J."/>
            <person name="Prost S."/>
        </authorList>
    </citation>
    <scope>NUCLEOTIDE SEQUENCE</scope>
</reference>
<evidence type="ECO:0000256" key="3">
    <source>
        <dbReference type="ARBA" id="ARBA00022618"/>
    </source>
</evidence>
<dbReference type="Gene3D" id="1.25.10.10">
    <property type="entry name" value="Leucine-rich Repeat Variant"/>
    <property type="match status" value="1"/>
</dbReference>
<dbReference type="SUPFAM" id="SSF48371">
    <property type="entry name" value="ARM repeat"/>
    <property type="match status" value="1"/>
</dbReference>
<dbReference type="InterPro" id="IPR016024">
    <property type="entry name" value="ARM-type_fold"/>
</dbReference>
<dbReference type="PANTHER" id="PTHR13255">
    <property type="entry name" value="ATAXIN-10"/>
    <property type="match status" value="1"/>
</dbReference>
<evidence type="ECO:0000256" key="2">
    <source>
        <dbReference type="ARBA" id="ARBA00018804"/>
    </source>
</evidence>
<evidence type="ECO:0000256" key="1">
    <source>
        <dbReference type="ARBA" id="ARBA00008384"/>
    </source>
</evidence>
<keyword evidence="8" id="KW-1185">Reference proteome</keyword>
<evidence type="ECO:0000313" key="8">
    <source>
        <dbReference type="Proteomes" id="UP000807504"/>
    </source>
</evidence>
<name>A0A8T0FR17_ARGBR</name>
<gene>
    <name evidence="7" type="ORF">HNY73_003745</name>
</gene>
<comment type="function">
    <text evidence="5">May play a role in the regulation of cytokinesis. May play a role in signaling by stimulating protein glycosylation. Induces neuritogenesis by activating the Ras-MAP kinase pathway and is necessary for the survival of cerebellar neurons. Does not appear to play a major role in ciliogenesis.</text>
</comment>
<dbReference type="GO" id="GO:0005829">
    <property type="term" value="C:cytosol"/>
    <property type="evidence" value="ECO:0007669"/>
    <property type="project" value="TreeGrafter"/>
</dbReference>
<dbReference type="Pfam" id="PF09759">
    <property type="entry name" value="Atx10homo_assoc"/>
    <property type="match status" value="1"/>
</dbReference>
<accession>A0A8T0FR17</accession>
<evidence type="ECO:0000256" key="4">
    <source>
        <dbReference type="ARBA" id="ARBA00023306"/>
    </source>
</evidence>
<feature type="domain" description="Ataxin-10" evidence="6">
    <location>
        <begin position="370"/>
        <end position="467"/>
    </location>
</feature>
<protein>
    <recommendedName>
        <fullName evidence="2">Ataxin-10</fullName>
    </recommendedName>
</protein>
<evidence type="ECO:0000256" key="5">
    <source>
        <dbReference type="ARBA" id="ARBA00045173"/>
    </source>
</evidence>
<dbReference type="PANTHER" id="PTHR13255:SF0">
    <property type="entry name" value="ATAXIN-10"/>
    <property type="match status" value="1"/>
</dbReference>
<dbReference type="EMBL" id="JABXBU010000003">
    <property type="protein sequence ID" value="KAF8792099.1"/>
    <property type="molecule type" value="Genomic_DNA"/>
</dbReference>
<proteinExistence type="inferred from homology"/>
<dbReference type="GO" id="GO:0051301">
    <property type="term" value="P:cell division"/>
    <property type="evidence" value="ECO:0007669"/>
    <property type="project" value="UniProtKB-KW"/>
</dbReference>
<dbReference type="AlphaFoldDB" id="A0A8T0FR17"/>
<dbReference type="InterPro" id="IPR051374">
    <property type="entry name" value="Ataxin-10/CTR86_families"/>
</dbReference>
<comment type="similarity">
    <text evidence="1">Belongs to the ataxin-10 family.</text>
</comment>
<sequence>MVNNSVDEQVSHLIALLNQNDTSLNAFVSNLQKLTALMRSPETRSDLRTEYWSPIEILAKEGRQILVKTDISEDELDFITELLRFLRNSCGGLCENLNFVLNNNELISFSKESLKCFIPKEQQKEIISLKISIQLFGNALLSSEHSKPLVWSYFFRENIFGHLLQHKDMTIRECTLMVLFNSLTDENIECIFSTVEGHKILLSVTDTLLSSPIDWGVLFIEHLLNREDFIDCCYATLPLKNRLLILDIMEERLKNIQDDHSFSIPGGLIGSLKNLFLQNITQICNMKDSDIEPAETVSMLAILCSASICDAYVSILQNSKDLLQTTVETLKCIHLLGKEGVNVFSSMQELKHQVDPQLSKDIACHPLYGFKKNLIRLIGNVCCGCKENQDLVRRLDGIPLILDCCKFDAKNPYITQWCILAIRNLLENNLENQAVIAGISATGEIADTKLLNEMGIQIHSENGKIHLNSWPFASRN</sequence>
<keyword evidence="4" id="KW-0131">Cell cycle</keyword>
<evidence type="ECO:0000313" key="7">
    <source>
        <dbReference type="EMBL" id="KAF8792099.1"/>
    </source>
</evidence>
<reference evidence="7" key="2">
    <citation type="submission" date="2020-06" db="EMBL/GenBank/DDBJ databases">
        <authorList>
            <person name="Sheffer M."/>
        </authorList>
    </citation>
    <scope>NUCLEOTIDE SEQUENCE</scope>
</reference>
<dbReference type="Proteomes" id="UP000807504">
    <property type="component" value="Unassembled WGS sequence"/>
</dbReference>